<evidence type="ECO:0000313" key="4">
    <source>
        <dbReference type="Proteomes" id="UP000665043"/>
    </source>
</evidence>
<dbReference type="SUPFAM" id="SSF56601">
    <property type="entry name" value="beta-lactamase/transpeptidase-like"/>
    <property type="match status" value="1"/>
</dbReference>
<keyword evidence="1 3" id="KW-0378">Hydrolase</keyword>
<feature type="domain" description="Beta-lactamase-related" evidence="2">
    <location>
        <begin position="5"/>
        <end position="332"/>
    </location>
</feature>
<evidence type="ECO:0000256" key="1">
    <source>
        <dbReference type="ARBA" id="ARBA00022801"/>
    </source>
</evidence>
<keyword evidence="4" id="KW-1185">Reference proteome</keyword>
<accession>A0ABX7VUR9</accession>
<proteinExistence type="predicted"/>
<dbReference type="Proteomes" id="UP000665043">
    <property type="component" value="Chromosome"/>
</dbReference>
<name>A0ABX7VUR9_9BACI</name>
<evidence type="ECO:0000259" key="2">
    <source>
        <dbReference type="Pfam" id="PF00144"/>
    </source>
</evidence>
<dbReference type="PANTHER" id="PTHR43283">
    <property type="entry name" value="BETA-LACTAMASE-RELATED"/>
    <property type="match status" value="1"/>
</dbReference>
<reference evidence="3 4" key="1">
    <citation type="submission" date="2019-12" db="EMBL/GenBank/DDBJ databases">
        <title>The whole genome sequencing of a strain isolated from a Mars analog, Dalangtan Playa.</title>
        <authorList>
            <person name="Huang T."/>
        </authorList>
    </citation>
    <scope>NUCLEOTIDE SEQUENCE [LARGE SCALE GENOMIC DNA]</scope>
    <source>
        <strain evidence="3 4">DP4-553-S</strain>
    </source>
</reference>
<organism evidence="3 4">
    <name type="scientific">Sediminibacillus dalangtanensis</name>
    <dbReference type="NCBI Taxonomy" id="2729421"/>
    <lineage>
        <taxon>Bacteria</taxon>
        <taxon>Bacillati</taxon>
        <taxon>Bacillota</taxon>
        <taxon>Bacilli</taxon>
        <taxon>Bacillales</taxon>
        <taxon>Bacillaceae</taxon>
        <taxon>Sediminibacillus</taxon>
    </lineage>
</organism>
<dbReference type="InterPro" id="IPR050789">
    <property type="entry name" value="Diverse_Enzym_Activities"/>
</dbReference>
<dbReference type="EMBL" id="CP046956">
    <property type="protein sequence ID" value="QTN00427.1"/>
    <property type="molecule type" value="Genomic_DNA"/>
</dbReference>
<dbReference type="RefSeq" id="WP_209365563.1">
    <property type="nucleotide sequence ID" value="NZ_CP046956.1"/>
</dbReference>
<dbReference type="PANTHER" id="PTHR43283:SF11">
    <property type="entry name" value="BETA-LACTAMASE-RELATED DOMAIN-CONTAINING PROTEIN"/>
    <property type="match status" value="1"/>
</dbReference>
<dbReference type="Pfam" id="PF00144">
    <property type="entry name" value="Beta-lactamase"/>
    <property type="match status" value="1"/>
</dbReference>
<protein>
    <submittedName>
        <fullName evidence="3">Serine hydrolase</fullName>
    </submittedName>
</protein>
<evidence type="ECO:0000313" key="3">
    <source>
        <dbReference type="EMBL" id="QTN00427.1"/>
    </source>
</evidence>
<dbReference type="InterPro" id="IPR012338">
    <property type="entry name" value="Beta-lactam/transpept-like"/>
</dbReference>
<dbReference type="GO" id="GO:0016787">
    <property type="term" value="F:hydrolase activity"/>
    <property type="evidence" value="ECO:0007669"/>
    <property type="project" value="UniProtKB-KW"/>
</dbReference>
<dbReference type="InterPro" id="IPR001466">
    <property type="entry name" value="Beta-lactam-related"/>
</dbReference>
<sequence length="357" mass="40642">MDEIDRIFERFLQCNFFSGGVCSISIDGQTVFLKAYGKADLVKNLDTKPHTIFDLASITKIFTTTIILQLIMKKKIFLSTPLKHCLPITSRNSTLANITINQLLTHTSGLKAWHPFYTNLPNDNFFEVLEEIDLIERSSDEVIYSDLNFMLLGEVVKEQFNEDLEIVVNQHIGKPLELSSLTYQPSKHSEIAATEFGNRTEMKMCEDRNLRFEDWRSLHHPISGDVNDGNAYYFFSGKSGHAGLFSNIKDLMKLGDLYVKGGSYKGKQLIRKELIDYSLDRQAHNRGLGWEVGGVFPEGAGHTGFTGTSIWVVPEKKLTVGILTNRLHVEKPKNINPFRKEIFETVLKRYEKLKGDL</sequence>
<gene>
    <name evidence="3" type="ORF">ERJ70_14650</name>
</gene>
<dbReference type="Gene3D" id="3.40.710.10">
    <property type="entry name" value="DD-peptidase/beta-lactamase superfamily"/>
    <property type="match status" value="1"/>
</dbReference>